<protein>
    <submittedName>
        <fullName evidence="1">ATPase</fullName>
    </submittedName>
</protein>
<dbReference type="AlphaFoldDB" id="A0AAD0RL78"/>
<accession>A0AAD0RL78</accession>
<dbReference type="SUPFAM" id="SSF55874">
    <property type="entry name" value="ATPase domain of HSP90 chaperone/DNA topoisomerase II/histidine kinase"/>
    <property type="match status" value="1"/>
</dbReference>
<evidence type="ECO:0000313" key="2">
    <source>
        <dbReference type="Proteomes" id="UP000258102"/>
    </source>
</evidence>
<evidence type="ECO:0000313" key="1">
    <source>
        <dbReference type="EMBL" id="AXR03775.1"/>
    </source>
</evidence>
<dbReference type="REBASE" id="780945">
    <property type="entry name" value="PpiDE2AORF18030P"/>
</dbReference>
<gene>
    <name evidence="1" type="ORF">D0511_18035</name>
</gene>
<proteinExistence type="predicted"/>
<dbReference type="Gene3D" id="3.30.565.10">
    <property type="entry name" value="Histidine kinase-like ATPase, C-terminal domain"/>
    <property type="match status" value="1"/>
</dbReference>
<reference evidence="1 2" key="1">
    <citation type="submission" date="2018-08" db="EMBL/GenBank/DDBJ databases">
        <title>Whole Genome Sequences of Two Pseudoalteromonas piscicida Strains, DE1-A and DE2-A, which Exhibit Strong Antibacterial Activity against Vibrio vulnificus.</title>
        <authorList>
            <person name="Richards G.P."/>
            <person name="Needleman D.S."/>
            <person name="Watson M.A."/>
            <person name="Polson S.W."/>
        </authorList>
    </citation>
    <scope>NUCLEOTIDE SEQUENCE [LARGE SCALE GENOMIC DNA]</scope>
    <source>
        <strain evidence="1 2">DE2-A</strain>
    </source>
</reference>
<name>A0AAD0RL78_PSEO7</name>
<dbReference type="Pfam" id="PF13589">
    <property type="entry name" value="HATPase_c_3"/>
    <property type="match status" value="1"/>
</dbReference>
<dbReference type="InterPro" id="IPR036890">
    <property type="entry name" value="HATPase_C_sf"/>
</dbReference>
<dbReference type="KEGG" id="ppis:B1L02_17955"/>
<sequence length="474" mass="54132">MDTCMASNKQGNIANFTPTKRFFVDMLTRDIDLEDAILDLLDNCLDGVARSQKKNPDEINYQGYEVNISFDKKHFIIEDNCGGIPSDSAEYAFRMGRPSDAPDEKLATVGVYGIGMKRSIFKMGQYCEIETQHSVEDAFKVVIEESWLASDKDWEIPMQKTLSMDDVFGTKITIKKLHKSVSDEFSSKAFSTKLTNKVVYAYSYIINKGFSVKINGAKINPNPINLRYEDIETAGRSIQPYIYKATIDDVEVKLIVGFNAPLVTDEVVEQEKKSPTRKTENAGWTIVCNDRIVVYRDKTELTGWGTDFARYHTQFIGISGIVYFKSNYPEKLPITTTKRGIDTGSRLFLKIRKHIIEGTKIFIDYTNKWKGNELIKKSNERLQSSKEASPLEIIEKFQSNEDKWTKVQNRKDEIKFRPELPVPESVLEKAKKLSFSRKSEDIELVADYLSLDEGYTPTDVGEACFDFVYKEALK</sequence>
<organism evidence="1 2">
    <name type="scientific">Pseudoalteromonas piscicida</name>
    <dbReference type="NCBI Taxonomy" id="43662"/>
    <lineage>
        <taxon>Bacteria</taxon>
        <taxon>Pseudomonadati</taxon>
        <taxon>Pseudomonadota</taxon>
        <taxon>Gammaproteobacteria</taxon>
        <taxon>Alteromonadales</taxon>
        <taxon>Pseudoalteromonadaceae</taxon>
        <taxon>Pseudoalteromonas</taxon>
    </lineage>
</organism>
<dbReference type="EMBL" id="CP031761">
    <property type="protein sequence ID" value="AXR03775.1"/>
    <property type="molecule type" value="Genomic_DNA"/>
</dbReference>
<dbReference type="Proteomes" id="UP000258102">
    <property type="component" value="Chromosome 1"/>
</dbReference>